<feature type="transmembrane region" description="Helical" evidence="9">
    <location>
        <begin position="26"/>
        <end position="45"/>
    </location>
</feature>
<dbReference type="EMBL" id="CP054020">
    <property type="protein sequence ID" value="QKI88719.1"/>
    <property type="molecule type" value="Genomic_DNA"/>
</dbReference>
<evidence type="ECO:0000256" key="6">
    <source>
        <dbReference type="ARBA" id="ARBA00022989"/>
    </source>
</evidence>
<dbReference type="InterPro" id="IPR026579">
    <property type="entry name" value="FtsQ"/>
</dbReference>
<dbReference type="HAMAP" id="MF_00911">
    <property type="entry name" value="FtsQ_subfam"/>
    <property type="match status" value="1"/>
</dbReference>
<dbReference type="PANTHER" id="PTHR35851">
    <property type="entry name" value="CELL DIVISION PROTEIN FTSQ"/>
    <property type="match status" value="1"/>
</dbReference>
<evidence type="ECO:0000256" key="1">
    <source>
        <dbReference type="ARBA" id="ARBA00004370"/>
    </source>
</evidence>
<sequence>MIPEQAEVEQESPNKLGAEPSKLPKVAFWLLITALALVFSAWLMLPNKGGDHWFSKGISSYHVQSQLNEVRPEDIDRVLKSYLGVSFWDVPIDEIQGRLTQLDWVVKAEVSRVWPDKLDVQVFEQKPVARWGESGLINHQGQVFFPYSIEGYRDLVVLDGSLDSSQLVLQRWVEINELFQKQNIALVGLAYKPGKIWQIYLASGQSVILEDEQWQRKLRLFFQAYKQLSQDLIKSAETFDLRYSNGFVVGKKTP</sequence>
<dbReference type="InterPro" id="IPR005548">
    <property type="entry name" value="Cell_div_FtsQ/DivIB_C"/>
</dbReference>
<keyword evidence="12" id="KW-1185">Reference proteome</keyword>
<dbReference type="AlphaFoldDB" id="A0A7D4SIJ1"/>
<accession>A0A7D4SIJ1</accession>
<dbReference type="Gene3D" id="3.40.50.11690">
    <property type="entry name" value="Cell division protein FtsQ/DivIB"/>
    <property type="match status" value="1"/>
</dbReference>
<evidence type="ECO:0000256" key="3">
    <source>
        <dbReference type="ARBA" id="ARBA00022519"/>
    </source>
</evidence>
<dbReference type="InterPro" id="IPR045335">
    <property type="entry name" value="FtsQ_C_sf"/>
</dbReference>
<keyword evidence="2 9" id="KW-1003">Cell membrane</keyword>
<evidence type="ECO:0000259" key="10">
    <source>
        <dbReference type="PROSITE" id="PS51779"/>
    </source>
</evidence>
<evidence type="ECO:0000256" key="7">
    <source>
        <dbReference type="ARBA" id="ARBA00023136"/>
    </source>
</evidence>
<dbReference type="RefSeq" id="WP_173284332.1">
    <property type="nucleotide sequence ID" value="NZ_CP054020.1"/>
</dbReference>
<keyword evidence="3 9" id="KW-0997">Cell inner membrane</keyword>
<evidence type="ECO:0000313" key="12">
    <source>
        <dbReference type="Proteomes" id="UP000504724"/>
    </source>
</evidence>
<dbReference type="Pfam" id="PF08478">
    <property type="entry name" value="POTRA_1"/>
    <property type="match status" value="1"/>
</dbReference>
<dbReference type="GO" id="GO:0005886">
    <property type="term" value="C:plasma membrane"/>
    <property type="evidence" value="ECO:0007669"/>
    <property type="project" value="UniProtKB-SubCell"/>
</dbReference>
<keyword evidence="6 9" id="KW-1133">Transmembrane helix</keyword>
<comment type="subunit">
    <text evidence="9">Part of a complex composed of FtsB, FtsL and FtsQ.</text>
</comment>
<comment type="subcellular location">
    <subcellularLocation>
        <location evidence="9">Cell inner membrane</location>
        <topology evidence="9">Single-pass type II membrane protein</topology>
    </subcellularLocation>
    <subcellularLocation>
        <location evidence="1">Membrane</location>
    </subcellularLocation>
    <text evidence="9">Localizes to the division septum.</text>
</comment>
<dbReference type="KEGG" id="txa:HQN79_03635"/>
<protein>
    <recommendedName>
        <fullName evidence="9">Cell division protein FtsQ</fullName>
    </recommendedName>
</protein>
<organism evidence="11 12">
    <name type="scientific">Thiomicrorhabdus xiamenensis</name>
    <dbReference type="NCBI Taxonomy" id="2739063"/>
    <lineage>
        <taxon>Bacteria</taxon>
        <taxon>Pseudomonadati</taxon>
        <taxon>Pseudomonadota</taxon>
        <taxon>Gammaproteobacteria</taxon>
        <taxon>Thiotrichales</taxon>
        <taxon>Piscirickettsiaceae</taxon>
        <taxon>Thiomicrorhabdus</taxon>
    </lineage>
</organism>
<dbReference type="InterPro" id="IPR034746">
    <property type="entry name" value="POTRA"/>
</dbReference>
<evidence type="ECO:0000256" key="2">
    <source>
        <dbReference type="ARBA" id="ARBA00022475"/>
    </source>
</evidence>
<dbReference type="GO" id="GO:0090529">
    <property type="term" value="P:cell septum assembly"/>
    <property type="evidence" value="ECO:0007669"/>
    <property type="project" value="InterPro"/>
</dbReference>
<keyword evidence="4 9" id="KW-0132">Cell division</keyword>
<proteinExistence type="inferred from homology"/>
<dbReference type="GO" id="GO:0043093">
    <property type="term" value="P:FtsZ-dependent cytokinesis"/>
    <property type="evidence" value="ECO:0007669"/>
    <property type="project" value="UniProtKB-UniRule"/>
</dbReference>
<dbReference type="PROSITE" id="PS51779">
    <property type="entry name" value="POTRA"/>
    <property type="match status" value="1"/>
</dbReference>
<dbReference type="Pfam" id="PF03799">
    <property type="entry name" value="FtsQ_DivIB_C"/>
    <property type="match status" value="1"/>
</dbReference>
<comment type="function">
    <text evidence="9">Essential cell division protein. May link together the upstream cell division proteins, which are predominantly cytoplasmic, with the downstream cell division proteins, which are predominantly periplasmic. May control correct divisome assembly.</text>
</comment>
<dbReference type="Gene3D" id="3.10.20.310">
    <property type="entry name" value="membrane protein fhac"/>
    <property type="match status" value="1"/>
</dbReference>
<keyword evidence="7 9" id="KW-0472">Membrane</keyword>
<name>A0A7D4SIJ1_9GAMM</name>
<comment type="similarity">
    <text evidence="9">Belongs to the FtsQ/DivIB family. FtsQ subfamily.</text>
</comment>
<dbReference type="InterPro" id="IPR013685">
    <property type="entry name" value="POTRA_FtsQ_type"/>
</dbReference>
<evidence type="ECO:0000256" key="5">
    <source>
        <dbReference type="ARBA" id="ARBA00022692"/>
    </source>
</evidence>
<evidence type="ECO:0000256" key="4">
    <source>
        <dbReference type="ARBA" id="ARBA00022618"/>
    </source>
</evidence>
<evidence type="ECO:0000313" key="11">
    <source>
        <dbReference type="EMBL" id="QKI88719.1"/>
    </source>
</evidence>
<evidence type="ECO:0000256" key="8">
    <source>
        <dbReference type="ARBA" id="ARBA00023306"/>
    </source>
</evidence>
<keyword evidence="8 9" id="KW-0131">Cell cycle</keyword>
<feature type="domain" description="POTRA" evidence="10">
    <location>
        <begin position="56"/>
        <end position="125"/>
    </location>
</feature>
<dbReference type="Proteomes" id="UP000504724">
    <property type="component" value="Chromosome"/>
</dbReference>
<gene>
    <name evidence="9" type="primary">ftsQ</name>
    <name evidence="11" type="ORF">HQN79_03635</name>
</gene>
<dbReference type="PANTHER" id="PTHR35851:SF1">
    <property type="entry name" value="CELL DIVISION PROTEIN FTSQ"/>
    <property type="match status" value="1"/>
</dbReference>
<evidence type="ECO:0000256" key="9">
    <source>
        <dbReference type="HAMAP-Rule" id="MF_00911"/>
    </source>
</evidence>
<dbReference type="GO" id="GO:0032153">
    <property type="term" value="C:cell division site"/>
    <property type="evidence" value="ECO:0007669"/>
    <property type="project" value="UniProtKB-UniRule"/>
</dbReference>
<reference evidence="11 12" key="1">
    <citation type="submission" date="2020-05" db="EMBL/GenBank/DDBJ databases">
        <title>Thiomicrorhabdus sediminis sp.nov. and Thiomicrorhabdus xiamenensis sp.nov., novel sulfur-oxidizing bacteria isolated from coastal sediment.</title>
        <authorList>
            <person name="Liu X."/>
        </authorList>
    </citation>
    <scope>NUCLEOTIDE SEQUENCE [LARGE SCALE GENOMIC DNA]</scope>
    <source>
        <strain evidence="11 12">G2</strain>
    </source>
</reference>
<keyword evidence="5 9" id="KW-0812">Transmembrane</keyword>